<dbReference type="Proteomes" id="UP000046393">
    <property type="component" value="Unplaced"/>
</dbReference>
<dbReference type="GO" id="GO:0000086">
    <property type="term" value="P:G2/M transition of mitotic cell cycle"/>
    <property type="evidence" value="ECO:0007669"/>
    <property type="project" value="TreeGrafter"/>
</dbReference>
<dbReference type="SUPFAM" id="SSF52821">
    <property type="entry name" value="Rhodanese/Cell cycle control phosphatase"/>
    <property type="match status" value="1"/>
</dbReference>
<keyword evidence="6" id="KW-0904">Protein phosphatase</keyword>
<keyword evidence="5" id="KW-0378">Hydrolase</keyword>
<evidence type="ECO:0000256" key="7">
    <source>
        <dbReference type="ARBA" id="ARBA00023306"/>
    </source>
</evidence>
<comment type="catalytic activity">
    <reaction evidence="8">
        <text>O-phospho-L-tyrosyl-[protein] + H2O = L-tyrosyl-[protein] + phosphate</text>
        <dbReference type="Rhea" id="RHEA:10684"/>
        <dbReference type="Rhea" id="RHEA-COMP:10136"/>
        <dbReference type="Rhea" id="RHEA-COMP:20101"/>
        <dbReference type="ChEBI" id="CHEBI:15377"/>
        <dbReference type="ChEBI" id="CHEBI:43474"/>
        <dbReference type="ChEBI" id="CHEBI:46858"/>
        <dbReference type="ChEBI" id="CHEBI:61978"/>
        <dbReference type="EC" id="3.1.3.48"/>
    </reaction>
</comment>
<dbReference type="WBParaSite" id="SMUV_0000124601-mRNA-1">
    <property type="protein sequence ID" value="SMUV_0000124601-mRNA-1"/>
    <property type="gene ID" value="SMUV_0000124601"/>
</dbReference>
<evidence type="ECO:0000313" key="10">
    <source>
        <dbReference type="Proteomes" id="UP000046393"/>
    </source>
</evidence>
<evidence type="ECO:0000256" key="8">
    <source>
        <dbReference type="ARBA" id="ARBA00051722"/>
    </source>
</evidence>
<dbReference type="GO" id="GO:0110032">
    <property type="term" value="P:positive regulation of G2/MI transition of meiotic cell cycle"/>
    <property type="evidence" value="ECO:0007669"/>
    <property type="project" value="TreeGrafter"/>
</dbReference>
<dbReference type="GO" id="GO:0005634">
    <property type="term" value="C:nucleus"/>
    <property type="evidence" value="ECO:0007669"/>
    <property type="project" value="TreeGrafter"/>
</dbReference>
<dbReference type="AlphaFoldDB" id="A0A0N5AAS0"/>
<organism evidence="10 11">
    <name type="scientific">Syphacia muris</name>
    <dbReference type="NCBI Taxonomy" id="451379"/>
    <lineage>
        <taxon>Eukaryota</taxon>
        <taxon>Metazoa</taxon>
        <taxon>Ecdysozoa</taxon>
        <taxon>Nematoda</taxon>
        <taxon>Chromadorea</taxon>
        <taxon>Rhabditida</taxon>
        <taxon>Spirurina</taxon>
        <taxon>Oxyuridomorpha</taxon>
        <taxon>Oxyuroidea</taxon>
        <taxon>Oxyuridae</taxon>
        <taxon>Syphacia</taxon>
    </lineage>
</organism>
<protein>
    <recommendedName>
        <fullName evidence="2">protein-tyrosine-phosphatase</fullName>
        <ecNumber evidence="2">3.1.3.48</ecNumber>
    </recommendedName>
</protein>
<sequence length="228" mass="26561">MTRKKSSDSTPVMLKKRRSFKNTTNKVYSLETVSKPQVESTAFKSVSGKVIAKLMNSMSEEEFSSKYVLVDCRYPYEYSGGHLRGAINIFDTAQVAEVFFPPCEELFREISLKIPIFYCEYSQKRGPTMANKLRQLDRQRNVENYPEVDYKEIYLLDRGYKKFFEVDNLVHLCEPQSYISMSATPHKEDLKHYHFHKSRSSDSFDSVTLEVQPLTDGRRIKHKFVGTC</sequence>
<dbReference type="PANTHER" id="PTHR10828:SF76">
    <property type="entry name" value="M-PHASE INDUCER PHOSPHATASE"/>
    <property type="match status" value="1"/>
</dbReference>
<reference evidence="11" key="1">
    <citation type="submission" date="2017-02" db="UniProtKB">
        <authorList>
            <consortium name="WormBaseParasite"/>
        </authorList>
    </citation>
    <scope>IDENTIFICATION</scope>
</reference>
<evidence type="ECO:0000259" key="9">
    <source>
        <dbReference type="PROSITE" id="PS50206"/>
    </source>
</evidence>
<comment type="similarity">
    <text evidence="1">Belongs to the MPI phosphatase family.</text>
</comment>
<proteinExistence type="inferred from homology"/>
<dbReference type="InterPro" id="IPR036873">
    <property type="entry name" value="Rhodanese-like_dom_sf"/>
</dbReference>
<dbReference type="SMART" id="SM00450">
    <property type="entry name" value="RHOD"/>
    <property type="match status" value="1"/>
</dbReference>
<dbReference type="PANTHER" id="PTHR10828">
    <property type="entry name" value="M-PHASE INDUCER PHOSPHATASE DUAL SPECIFICITY PHOSPHATASE CDC25"/>
    <property type="match status" value="1"/>
</dbReference>
<name>A0A0N5AAS0_9BILA</name>
<evidence type="ECO:0000256" key="3">
    <source>
        <dbReference type="ARBA" id="ARBA00022618"/>
    </source>
</evidence>
<dbReference type="PROSITE" id="PS50206">
    <property type="entry name" value="RHODANESE_3"/>
    <property type="match status" value="1"/>
</dbReference>
<dbReference type="STRING" id="451379.A0A0N5AAS0"/>
<dbReference type="PRINTS" id="PR00716">
    <property type="entry name" value="MPIPHPHTASE"/>
</dbReference>
<keyword evidence="10" id="KW-1185">Reference proteome</keyword>
<keyword evidence="4" id="KW-0498">Mitosis</keyword>
<keyword evidence="3" id="KW-0132">Cell division</keyword>
<dbReference type="GO" id="GO:0004725">
    <property type="term" value="F:protein tyrosine phosphatase activity"/>
    <property type="evidence" value="ECO:0007669"/>
    <property type="project" value="UniProtKB-EC"/>
</dbReference>
<dbReference type="Pfam" id="PF00581">
    <property type="entry name" value="Rhodanese"/>
    <property type="match status" value="1"/>
</dbReference>
<evidence type="ECO:0000256" key="2">
    <source>
        <dbReference type="ARBA" id="ARBA00013064"/>
    </source>
</evidence>
<dbReference type="GO" id="GO:0005737">
    <property type="term" value="C:cytoplasm"/>
    <property type="evidence" value="ECO:0007669"/>
    <property type="project" value="TreeGrafter"/>
</dbReference>
<dbReference type="InterPro" id="IPR000751">
    <property type="entry name" value="MPI_Phosphatase"/>
</dbReference>
<dbReference type="GO" id="GO:0051301">
    <property type="term" value="P:cell division"/>
    <property type="evidence" value="ECO:0007669"/>
    <property type="project" value="UniProtKB-KW"/>
</dbReference>
<dbReference type="Gene3D" id="3.40.250.10">
    <property type="entry name" value="Rhodanese-like domain"/>
    <property type="match status" value="1"/>
</dbReference>
<accession>A0A0N5AAS0</accession>
<dbReference type="InterPro" id="IPR001763">
    <property type="entry name" value="Rhodanese-like_dom"/>
</dbReference>
<evidence type="ECO:0000256" key="4">
    <source>
        <dbReference type="ARBA" id="ARBA00022776"/>
    </source>
</evidence>
<evidence type="ECO:0000313" key="11">
    <source>
        <dbReference type="WBParaSite" id="SMUV_0000124601-mRNA-1"/>
    </source>
</evidence>
<dbReference type="EC" id="3.1.3.48" evidence="2"/>
<dbReference type="GO" id="GO:0010971">
    <property type="term" value="P:positive regulation of G2/M transition of mitotic cell cycle"/>
    <property type="evidence" value="ECO:0007669"/>
    <property type="project" value="TreeGrafter"/>
</dbReference>
<evidence type="ECO:0000256" key="6">
    <source>
        <dbReference type="ARBA" id="ARBA00022912"/>
    </source>
</evidence>
<evidence type="ECO:0000256" key="1">
    <source>
        <dbReference type="ARBA" id="ARBA00011065"/>
    </source>
</evidence>
<evidence type="ECO:0000256" key="5">
    <source>
        <dbReference type="ARBA" id="ARBA00022801"/>
    </source>
</evidence>
<keyword evidence="7" id="KW-0131">Cell cycle</keyword>
<dbReference type="FunFam" id="3.40.250.10:FF:000021">
    <property type="entry name" value="M-phase inducer phosphatase cdc-25.2"/>
    <property type="match status" value="1"/>
</dbReference>
<feature type="domain" description="Rhodanese" evidence="9">
    <location>
        <begin position="63"/>
        <end position="165"/>
    </location>
</feature>